<dbReference type="InterPro" id="IPR003749">
    <property type="entry name" value="ThiS/MoaD-like"/>
</dbReference>
<dbReference type="InterPro" id="IPR012675">
    <property type="entry name" value="Beta-grasp_dom_sf"/>
</dbReference>
<protein>
    <submittedName>
        <fullName evidence="1">Sulfur carrier protein</fullName>
    </submittedName>
</protein>
<comment type="caution">
    <text evidence="1">The sequence shown here is derived from an EMBL/GenBank/DDBJ whole genome shotgun (WGS) entry which is preliminary data.</text>
</comment>
<name>A0A562JB09_9FIRM</name>
<dbReference type="OrthoDB" id="9801945at2"/>
<proteinExistence type="predicted"/>
<sequence length="74" mass="8460">MEIEVRLFATFRVGRWMNKRLSFKDDAKIMDVLDYLGIKKEELGLVLVNGSYKEVDEKLNNEDILAIFPPVAGG</sequence>
<dbReference type="InterPro" id="IPR016155">
    <property type="entry name" value="Mopterin_synth/thiamin_S_b"/>
</dbReference>
<dbReference type="Gene3D" id="3.10.20.30">
    <property type="match status" value="1"/>
</dbReference>
<dbReference type="Pfam" id="PF02597">
    <property type="entry name" value="ThiS"/>
    <property type="match status" value="1"/>
</dbReference>
<dbReference type="SUPFAM" id="SSF54285">
    <property type="entry name" value="MoaD/ThiS"/>
    <property type="match status" value="1"/>
</dbReference>
<dbReference type="Proteomes" id="UP000315343">
    <property type="component" value="Unassembled WGS sequence"/>
</dbReference>
<gene>
    <name evidence="1" type="ORF">LY60_01612</name>
</gene>
<organism evidence="1 2">
    <name type="scientific">Sedimentibacter saalensis</name>
    <dbReference type="NCBI Taxonomy" id="130788"/>
    <lineage>
        <taxon>Bacteria</taxon>
        <taxon>Bacillati</taxon>
        <taxon>Bacillota</taxon>
        <taxon>Tissierellia</taxon>
        <taxon>Sedimentibacter</taxon>
    </lineage>
</organism>
<reference evidence="1 2" key="1">
    <citation type="submission" date="2019-07" db="EMBL/GenBank/DDBJ databases">
        <title>Genomic Encyclopedia of Type Strains, Phase I: the one thousand microbial genomes (KMG-I) project.</title>
        <authorList>
            <person name="Kyrpides N."/>
        </authorList>
    </citation>
    <scope>NUCLEOTIDE SEQUENCE [LARGE SCALE GENOMIC DNA]</scope>
    <source>
        <strain evidence="1 2">DSM 13558</strain>
    </source>
</reference>
<evidence type="ECO:0000313" key="2">
    <source>
        <dbReference type="Proteomes" id="UP000315343"/>
    </source>
</evidence>
<dbReference type="EMBL" id="VLKH01000004">
    <property type="protein sequence ID" value="TWH80352.1"/>
    <property type="molecule type" value="Genomic_DNA"/>
</dbReference>
<keyword evidence="2" id="KW-1185">Reference proteome</keyword>
<accession>A0A562JB09</accession>
<dbReference type="AlphaFoldDB" id="A0A562JB09"/>
<dbReference type="CDD" id="cd17040">
    <property type="entry name" value="Ubl_MoaD_like"/>
    <property type="match status" value="1"/>
</dbReference>
<evidence type="ECO:0000313" key="1">
    <source>
        <dbReference type="EMBL" id="TWH80352.1"/>
    </source>
</evidence>
<dbReference type="RefSeq" id="WP_145082161.1">
    <property type="nucleotide sequence ID" value="NZ_JAYFNS010000006.1"/>
</dbReference>